<dbReference type="GO" id="GO:0000349">
    <property type="term" value="P:generation of catalytic spliceosome for first transesterification step"/>
    <property type="evidence" value="ECO:0007669"/>
    <property type="project" value="TreeGrafter"/>
</dbReference>
<evidence type="ECO:0000256" key="6">
    <source>
        <dbReference type="ARBA" id="ARBA00022737"/>
    </source>
</evidence>
<evidence type="ECO:0000256" key="10">
    <source>
        <dbReference type="ARBA" id="ARBA00067212"/>
    </source>
</evidence>
<dbReference type="InterPro" id="IPR055430">
    <property type="entry name" value="HAT_Syf1_CNRKL1_C"/>
</dbReference>
<dbReference type="Pfam" id="PF23220">
    <property type="entry name" value="HAT_Syf1_M"/>
    <property type="match status" value="2"/>
</dbReference>
<evidence type="ECO:0000313" key="15">
    <source>
        <dbReference type="EMBL" id="KAK4415453.1"/>
    </source>
</evidence>
<feature type="domain" description="Pre-mRNA-splicing factor Syf1/CRNKL1-like C-terminal HAT-repeats" evidence="13">
    <location>
        <begin position="411"/>
        <end position="805"/>
    </location>
</feature>
<dbReference type="GO" id="GO:0071007">
    <property type="term" value="C:U2-type catalytic step 2 spliceosome"/>
    <property type="evidence" value="ECO:0007669"/>
    <property type="project" value="TreeGrafter"/>
</dbReference>
<evidence type="ECO:0000256" key="5">
    <source>
        <dbReference type="ARBA" id="ARBA00022728"/>
    </source>
</evidence>
<dbReference type="FunFam" id="1.25.40.10:FF:000411">
    <property type="entry name" value="pre-mRNA-splicing factor SYF1"/>
    <property type="match status" value="1"/>
</dbReference>
<dbReference type="Pfam" id="PF23233">
    <property type="entry name" value="HAT_Syf1_CNRKL1_N"/>
    <property type="match status" value="1"/>
</dbReference>
<dbReference type="GO" id="GO:0071014">
    <property type="term" value="C:post-mRNA release spliceosomal complex"/>
    <property type="evidence" value="ECO:0007669"/>
    <property type="project" value="TreeGrafter"/>
</dbReference>
<dbReference type="EMBL" id="JACGWO010000011">
    <property type="protein sequence ID" value="KAK4415453.1"/>
    <property type="molecule type" value="Genomic_DNA"/>
</dbReference>
<dbReference type="GO" id="GO:0000974">
    <property type="term" value="C:Prp19 complex"/>
    <property type="evidence" value="ECO:0007669"/>
    <property type="project" value="TreeGrafter"/>
</dbReference>
<reference evidence="15" key="1">
    <citation type="submission" date="2020-06" db="EMBL/GenBank/DDBJ databases">
        <authorList>
            <person name="Li T."/>
            <person name="Hu X."/>
            <person name="Zhang T."/>
            <person name="Song X."/>
            <person name="Zhang H."/>
            <person name="Dai N."/>
            <person name="Sheng W."/>
            <person name="Hou X."/>
            <person name="Wei L."/>
        </authorList>
    </citation>
    <scope>NUCLEOTIDE SEQUENCE</scope>
    <source>
        <strain evidence="15">3651</strain>
        <tissue evidence="15">Leaf</tissue>
    </source>
</reference>
<dbReference type="Gene3D" id="1.25.40.430">
    <property type="match status" value="1"/>
</dbReference>
<feature type="region of interest" description="Disordered" evidence="11">
    <location>
        <begin position="867"/>
        <end position="912"/>
    </location>
</feature>
<dbReference type="FunFam" id="1.25.40.10:FF:000023">
    <property type="entry name" value="Pre-mRNA-splicing factor SYF1"/>
    <property type="match status" value="1"/>
</dbReference>
<evidence type="ECO:0000256" key="8">
    <source>
        <dbReference type="ARBA" id="ARBA00023242"/>
    </source>
</evidence>
<evidence type="ECO:0000259" key="13">
    <source>
        <dbReference type="Pfam" id="PF23231"/>
    </source>
</evidence>
<comment type="subcellular location">
    <subcellularLocation>
        <location evidence="1">Nucleus</location>
    </subcellularLocation>
</comment>
<feature type="region of interest" description="Disordered" evidence="11">
    <location>
        <begin position="306"/>
        <end position="330"/>
    </location>
</feature>
<proteinExistence type="inferred from homology"/>
<dbReference type="InterPro" id="IPR045075">
    <property type="entry name" value="Syf1-like"/>
</dbReference>
<keyword evidence="16" id="KW-1185">Reference proteome</keyword>
<comment type="similarity">
    <text evidence="2">Belongs to the crooked-neck family.</text>
</comment>
<keyword evidence="4" id="KW-0507">mRNA processing</keyword>
<evidence type="ECO:0000256" key="1">
    <source>
        <dbReference type="ARBA" id="ARBA00004123"/>
    </source>
</evidence>
<dbReference type="InterPro" id="IPR056350">
    <property type="entry name" value="HAT_Syf1_central"/>
</dbReference>
<dbReference type="AlphaFoldDB" id="A0AAE1XQ58"/>
<feature type="compositionally biased region" description="Acidic residues" evidence="11">
    <location>
        <begin position="307"/>
        <end position="330"/>
    </location>
</feature>
<evidence type="ECO:0000259" key="12">
    <source>
        <dbReference type="Pfam" id="PF23220"/>
    </source>
</evidence>
<sequence length="912" mass="106532">MSISQDLYPSEEDYLYEEEVLRNPNSLKLWWRYLIARSEAPFKKRAIIYERALKALPGSYKLWHAYLRERLEIVRNLPITHSQYQTLNNTFERALATMHKMPRIWIMYLQSLTQQKLITKTRRTFDRALCALPVTQHDRIWEYYLVFVSQKGVPIETSLRVYRRYLKYDPSHIEDFIEFLINSELWQEAAERLAGVLNDDQFFSIKGKTKHRLWLELCDLLTQHASEISGLNVDAIIRGGIRKFTDEVGRLWTSLADYYIRRGLLEKARDIFEEGMTTVITVRDFSVIFDAYSQFEESMLSIKMETLDDSDDEDNEENGEEQEEEEEDDRLDIEKLRKRIDKFWLKDDKDVDLRLARLEYLMDRRPELANSVLLRQNPHNVEQWHRRVKLFEGNPTKQILTYTEAVRTVDPMKAVGKPHTLWVAFAKLYESHKDVSNARVIFDKAVQVNYKAVDHLASIWCEWAEMELRHKNFKGALDLMRRATAEPSVEVKRRVAADGNEPVQIKLHKSLRLWTFYVDLEESLGSLESTRAVYERILDLRIATPQIIINYAMLLEDNKYFEDAFKVYERGVKIFKYPHVKDIWVTYLSKFVKRYGKSKLERARELFEHAVEMAPAESVKPLYLQYAKLEEDYGLAKRAMRVYDQATKAVPANEKLGMYEIYIARAAEIFGVPKTREIYEQAIESGLPDKDVKAMCLKYAELEKSLGEIDRSRALYKHASQFADPRTDPDFWNKWHEFEVQHGNEDTFREMLRVKRSVSASYSQTHFILPEYLMQKDQMQTLEEAKDVLKKAGVADDEMAALERQLLPSANETTANDTGRRLGFVSAGLQNGGETMTNKEDIELPEDSDSEDDEKVEIAQKDVPTAVFGGLVRKRDETDEDVENGKSTVTESKDSDGPLGALERIKRMRRGA</sequence>
<dbReference type="Pfam" id="PF23231">
    <property type="entry name" value="HAT_Syf1_CNRKL1_C"/>
    <property type="match status" value="1"/>
</dbReference>
<comment type="subunit">
    <text evidence="3">Associated with the spliceosome.</text>
</comment>
<evidence type="ECO:0000256" key="2">
    <source>
        <dbReference type="ARBA" id="ARBA00008644"/>
    </source>
</evidence>
<dbReference type="Gene3D" id="1.25.40.10">
    <property type="entry name" value="Tetratricopeptide repeat domain"/>
    <property type="match status" value="4"/>
</dbReference>
<evidence type="ECO:0000256" key="7">
    <source>
        <dbReference type="ARBA" id="ARBA00023187"/>
    </source>
</evidence>
<gene>
    <name evidence="15" type="ORF">Salat_2652700</name>
</gene>
<dbReference type="SMART" id="SM00386">
    <property type="entry name" value="HAT"/>
    <property type="match status" value="10"/>
</dbReference>
<dbReference type="PANTHER" id="PTHR11246">
    <property type="entry name" value="PRE-MRNA SPLICING FACTOR"/>
    <property type="match status" value="1"/>
</dbReference>
<name>A0AAE1XQ58_9LAMI</name>
<evidence type="ECO:0000256" key="11">
    <source>
        <dbReference type="SAM" id="MobiDB-lite"/>
    </source>
</evidence>
<keyword evidence="5" id="KW-0747">Spliceosome</keyword>
<evidence type="ECO:0000313" key="16">
    <source>
        <dbReference type="Proteomes" id="UP001293254"/>
    </source>
</evidence>
<dbReference type="InterPro" id="IPR055433">
    <property type="entry name" value="HAT_Syf1-like_N"/>
</dbReference>
<dbReference type="FunFam" id="1.25.40.10:FF:000182">
    <property type="entry name" value="Pre-mRNA-splicing factor SYF1"/>
    <property type="match status" value="1"/>
</dbReference>
<evidence type="ECO:0000259" key="14">
    <source>
        <dbReference type="Pfam" id="PF23233"/>
    </source>
</evidence>
<dbReference type="InterPro" id="IPR003107">
    <property type="entry name" value="HAT"/>
</dbReference>
<dbReference type="InterPro" id="IPR011990">
    <property type="entry name" value="TPR-like_helical_dom_sf"/>
</dbReference>
<keyword evidence="8" id="KW-0539">Nucleus</keyword>
<reference evidence="15" key="2">
    <citation type="journal article" date="2024" name="Plant">
        <title>Genomic evolution and insights into agronomic trait innovations of Sesamum species.</title>
        <authorList>
            <person name="Miao H."/>
            <person name="Wang L."/>
            <person name="Qu L."/>
            <person name="Liu H."/>
            <person name="Sun Y."/>
            <person name="Le M."/>
            <person name="Wang Q."/>
            <person name="Wei S."/>
            <person name="Zheng Y."/>
            <person name="Lin W."/>
            <person name="Duan Y."/>
            <person name="Cao H."/>
            <person name="Xiong S."/>
            <person name="Wang X."/>
            <person name="Wei L."/>
            <person name="Li C."/>
            <person name="Ma Q."/>
            <person name="Ju M."/>
            <person name="Zhao R."/>
            <person name="Li G."/>
            <person name="Mu C."/>
            <person name="Tian Q."/>
            <person name="Mei H."/>
            <person name="Zhang T."/>
            <person name="Gao T."/>
            <person name="Zhang H."/>
        </authorList>
    </citation>
    <scope>NUCLEOTIDE SEQUENCE</scope>
    <source>
        <strain evidence="15">3651</strain>
    </source>
</reference>
<evidence type="ECO:0000256" key="4">
    <source>
        <dbReference type="ARBA" id="ARBA00022664"/>
    </source>
</evidence>
<feature type="domain" description="Pre-mRNA-splicing factor SYF1 central HAT repeats" evidence="12">
    <location>
        <begin position="336"/>
        <end position="409"/>
    </location>
</feature>
<accession>A0AAE1XQ58</accession>
<dbReference type="Proteomes" id="UP001293254">
    <property type="component" value="Unassembled WGS sequence"/>
</dbReference>
<comment type="caution">
    <text evidence="15">The sequence shown here is derived from an EMBL/GenBank/DDBJ whole genome shotgun (WGS) entry which is preliminary data.</text>
</comment>
<dbReference type="FunFam" id="1.25.40.10:FF:000390">
    <property type="entry name" value="Tetratricopeptide repeat (TPR)-like superfamily protein"/>
    <property type="match status" value="1"/>
</dbReference>
<organism evidence="15 16">
    <name type="scientific">Sesamum alatum</name>
    <dbReference type="NCBI Taxonomy" id="300844"/>
    <lineage>
        <taxon>Eukaryota</taxon>
        <taxon>Viridiplantae</taxon>
        <taxon>Streptophyta</taxon>
        <taxon>Embryophyta</taxon>
        <taxon>Tracheophyta</taxon>
        <taxon>Spermatophyta</taxon>
        <taxon>Magnoliopsida</taxon>
        <taxon>eudicotyledons</taxon>
        <taxon>Gunneridae</taxon>
        <taxon>Pentapetalae</taxon>
        <taxon>asterids</taxon>
        <taxon>lamiids</taxon>
        <taxon>Lamiales</taxon>
        <taxon>Pedaliaceae</taxon>
        <taxon>Sesamum</taxon>
    </lineage>
</organism>
<evidence type="ECO:0000256" key="3">
    <source>
        <dbReference type="ARBA" id="ARBA00011524"/>
    </source>
</evidence>
<keyword evidence="7" id="KW-0508">mRNA splicing</keyword>
<keyword evidence="6" id="KW-0677">Repeat</keyword>
<dbReference type="PANTHER" id="PTHR11246:SF5">
    <property type="entry name" value="PRE-MRNA-SPLICING FACTOR SYF1"/>
    <property type="match status" value="1"/>
</dbReference>
<feature type="domain" description="Pre-mRNA-splicing factor Syf1-like N-terminal HAT-repeats" evidence="14">
    <location>
        <begin position="12"/>
        <end position="170"/>
    </location>
</feature>
<protein>
    <recommendedName>
        <fullName evidence="9">Pre-mRNA-splicing factor SYF1</fullName>
    </recommendedName>
    <alternativeName>
        <fullName evidence="10">Pre-mRNA-splicing factor syf1</fullName>
    </alternativeName>
</protein>
<evidence type="ECO:0000256" key="9">
    <source>
        <dbReference type="ARBA" id="ARBA00039472"/>
    </source>
</evidence>
<dbReference type="SUPFAM" id="SSF48452">
    <property type="entry name" value="TPR-like"/>
    <property type="match status" value="5"/>
</dbReference>
<feature type="domain" description="Pre-mRNA-splicing factor SYF1 central HAT repeats" evidence="12">
    <location>
        <begin position="173"/>
        <end position="335"/>
    </location>
</feature>
<dbReference type="FunFam" id="1.25.40.10:FF:000038">
    <property type="entry name" value="Putative pre-mRNA-splicing factor SYF1"/>
    <property type="match status" value="1"/>
</dbReference>